<protein>
    <submittedName>
        <fullName evidence="1">Uncharacterized protein</fullName>
    </submittedName>
</protein>
<sequence length="568" mass="64255">MPAAARQSGMPFLPYYPFAQTAYLPYCSSDTTSCLFVLNQPPEFLLFLWQLIMSTALAPAPVTPRKALADPDRGVHTSIRRERNVLQSRERVPDEFFLKPSDAEGFVPTLIPAIYIEPFQREFGQLPVVHIVGRTADRRYYEVAMTTGFLYYLVKNDYPVKPLSEITQPYHVSQPTEGEVRVHGYVNAVVKARKSFIRNAIDAIVDAKYGRGLDSYYRDYADPQLSAAIQWGCLLRDVMESSPGVRRRFFQHCTLILVHSTQDVAETAEADFMERTEDEWLLLVEELCNDRAMAPVDDPTAESQLFALVQAVFHSAIGKPIRRPASFDMSYSAKENIERLSVLFDSGVQPHAVPFGSYDETQLDHLLRHCELFKGITKDDIPAMTAQIIDSVPVGFSNMDFLPVQITYRLRYETVSLIRDESANLYRQLAVPRVPENDLLVFLCSCASLHTVDASICEWVASSEGNNLYKTLLRGFQSKEMMQQTALRVLALFNFERLLPPRPDETFEPIHGCYMSDFCLHLEGQFLSNRRTVMARMASSFCRVVGQRCFPGVVGGGLEGVEARSRSL</sequence>
<dbReference type="OrthoDB" id="5143345at2759"/>
<name>A0A8K0SG77_9HYPO</name>
<comment type="caution">
    <text evidence="1">The sequence shown here is derived from an EMBL/GenBank/DDBJ whole genome shotgun (WGS) entry which is preliminary data.</text>
</comment>
<dbReference type="EMBL" id="JAGPNK010000014">
    <property type="protein sequence ID" value="KAH7309014.1"/>
    <property type="molecule type" value="Genomic_DNA"/>
</dbReference>
<evidence type="ECO:0000313" key="2">
    <source>
        <dbReference type="Proteomes" id="UP000813444"/>
    </source>
</evidence>
<dbReference type="Proteomes" id="UP000813444">
    <property type="component" value="Unassembled WGS sequence"/>
</dbReference>
<organism evidence="1 2">
    <name type="scientific">Stachybotrys elegans</name>
    <dbReference type="NCBI Taxonomy" id="80388"/>
    <lineage>
        <taxon>Eukaryota</taxon>
        <taxon>Fungi</taxon>
        <taxon>Dikarya</taxon>
        <taxon>Ascomycota</taxon>
        <taxon>Pezizomycotina</taxon>
        <taxon>Sordariomycetes</taxon>
        <taxon>Hypocreomycetidae</taxon>
        <taxon>Hypocreales</taxon>
        <taxon>Stachybotryaceae</taxon>
        <taxon>Stachybotrys</taxon>
    </lineage>
</organism>
<reference evidence="1" key="1">
    <citation type="journal article" date="2021" name="Nat. Commun.">
        <title>Genetic determinants of endophytism in the Arabidopsis root mycobiome.</title>
        <authorList>
            <person name="Mesny F."/>
            <person name="Miyauchi S."/>
            <person name="Thiergart T."/>
            <person name="Pickel B."/>
            <person name="Atanasova L."/>
            <person name="Karlsson M."/>
            <person name="Huettel B."/>
            <person name="Barry K.W."/>
            <person name="Haridas S."/>
            <person name="Chen C."/>
            <person name="Bauer D."/>
            <person name="Andreopoulos W."/>
            <person name="Pangilinan J."/>
            <person name="LaButti K."/>
            <person name="Riley R."/>
            <person name="Lipzen A."/>
            <person name="Clum A."/>
            <person name="Drula E."/>
            <person name="Henrissat B."/>
            <person name="Kohler A."/>
            <person name="Grigoriev I.V."/>
            <person name="Martin F.M."/>
            <person name="Hacquard S."/>
        </authorList>
    </citation>
    <scope>NUCLEOTIDE SEQUENCE</scope>
    <source>
        <strain evidence="1">MPI-CAGE-CH-0235</strain>
    </source>
</reference>
<gene>
    <name evidence="1" type="ORF">B0I35DRAFT_90259</name>
</gene>
<accession>A0A8K0SG77</accession>
<evidence type="ECO:0000313" key="1">
    <source>
        <dbReference type="EMBL" id="KAH7309014.1"/>
    </source>
</evidence>
<keyword evidence="2" id="KW-1185">Reference proteome</keyword>
<dbReference type="AlphaFoldDB" id="A0A8K0SG77"/>
<proteinExistence type="predicted"/>